<protein>
    <submittedName>
        <fullName evidence="5">Extracellular solute-binding protein</fullName>
    </submittedName>
</protein>
<keyword evidence="3" id="KW-0732">Signal</keyword>
<keyword evidence="6" id="KW-1185">Reference proteome</keyword>
<dbReference type="PANTHER" id="PTHR30222">
    <property type="entry name" value="SPERMIDINE/PUTRESCINE-BINDING PERIPLASMIC PROTEIN"/>
    <property type="match status" value="1"/>
</dbReference>
<evidence type="ECO:0000256" key="1">
    <source>
        <dbReference type="ARBA" id="ARBA00004418"/>
    </source>
</evidence>
<dbReference type="PANTHER" id="PTHR30222:SF17">
    <property type="entry name" value="SPERMIDINE_PUTRESCINE-BINDING PERIPLASMIC PROTEIN"/>
    <property type="match status" value="1"/>
</dbReference>
<comment type="caution">
    <text evidence="5">The sequence shown here is derived from an EMBL/GenBank/DDBJ whole genome shotgun (WGS) entry which is preliminary data.</text>
</comment>
<dbReference type="SUPFAM" id="SSF53850">
    <property type="entry name" value="Periplasmic binding protein-like II"/>
    <property type="match status" value="1"/>
</dbReference>
<dbReference type="PRINTS" id="PR00909">
    <property type="entry name" value="SPERMDNBNDNG"/>
</dbReference>
<accession>A0A939DL73</accession>
<dbReference type="GO" id="GO:0042597">
    <property type="term" value="C:periplasmic space"/>
    <property type="evidence" value="ECO:0007669"/>
    <property type="project" value="UniProtKB-SubCell"/>
</dbReference>
<dbReference type="Gene3D" id="3.40.190.10">
    <property type="entry name" value="Periplasmic binding protein-like II"/>
    <property type="match status" value="2"/>
</dbReference>
<evidence type="ECO:0000256" key="3">
    <source>
        <dbReference type="ARBA" id="ARBA00022729"/>
    </source>
</evidence>
<reference evidence="5" key="1">
    <citation type="submission" date="2021-03" db="EMBL/GenBank/DDBJ databases">
        <title>novel species isolated from a fishpond in China.</title>
        <authorList>
            <person name="Lu H."/>
            <person name="Cai Z."/>
        </authorList>
    </citation>
    <scope>NUCLEOTIDE SEQUENCE</scope>
    <source>
        <strain evidence="5">JCM 30855</strain>
    </source>
</reference>
<evidence type="ECO:0000256" key="4">
    <source>
        <dbReference type="ARBA" id="ARBA00022764"/>
    </source>
</evidence>
<dbReference type="RefSeq" id="WP_206572633.1">
    <property type="nucleotide sequence ID" value="NZ_JAFKCV010000002.1"/>
</dbReference>
<keyword evidence="2" id="KW-0813">Transport</keyword>
<sequence length="354" mass="40770">MQSRILGLMVFICLSGSVWAKVTLNVLEWEGYISPFADEFRQYARDKGMDVELKIITPYITNSEQIFKELRARKADLVTPTHNYYKMNQDKLFQVLQPLDYGQLHNYAKLLDSLKNASYDKLQGSKYSVPLLGGSYGLAFNQDKVSEPDSWQVLWDPANKGRYAVTEDQFEANLYLTMLALGYPPQSFYDVDSGQFNQDQVQQKLNQLVQNAGSFWGGMADPDKMKDLRYVTTYWFGVAAANDQGQNWRLANPREGQTVWLDTMAIGKDVEGEKLKAAYLLMDFMISEPIQKKILEMYGSIIVNGKTAELLDDDTARAKRVGDESFFVEEMFWQPLSTRTRNIYKEMWKKAREQ</sequence>
<keyword evidence="4" id="KW-0574">Periplasm</keyword>
<comment type="subcellular location">
    <subcellularLocation>
        <location evidence="1">Periplasm</location>
    </subcellularLocation>
</comment>
<organism evidence="5 6">
    <name type="scientific">Bowmanella dokdonensis</name>
    <dbReference type="NCBI Taxonomy" id="751969"/>
    <lineage>
        <taxon>Bacteria</taxon>
        <taxon>Pseudomonadati</taxon>
        <taxon>Pseudomonadota</taxon>
        <taxon>Gammaproteobacteria</taxon>
        <taxon>Alteromonadales</taxon>
        <taxon>Alteromonadaceae</taxon>
        <taxon>Bowmanella</taxon>
    </lineage>
</organism>
<evidence type="ECO:0000256" key="2">
    <source>
        <dbReference type="ARBA" id="ARBA00022448"/>
    </source>
</evidence>
<name>A0A939DL73_9ALTE</name>
<dbReference type="GO" id="GO:0015846">
    <property type="term" value="P:polyamine transport"/>
    <property type="evidence" value="ECO:0007669"/>
    <property type="project" value="InterPro"/>
</dbReference>
<dbReference type="GO" id="GO:0019808">
    <property type="term" value="F:polyamine binding"/>
    <property type="evidence" value="ECO:0007669"/>
    <property type="project" value="InterPro"/>
</dbReference>
<gene>
    <name evidence="5" type="ORF">J0A66_04735</name>
</gene>
<dbReference type="Proteomes" id="UP000664654">
    <property type="component" value="Unassembled WGS sequence"/>
</dbReference>
<evidence type="ECO:0000313" key="6">
    <source>
        <dbReference type="Proteomes" id="UP000664654"/>
    </source>
</evidence>
<proteinExistence type="predicted"/>
<evidence type="ECO:0000313" key="5">
    <source>
        <dbReference type="EMBL" id="MBN7824528.1"/>
    </source>
</evidence>
<dbReference type="AlphaFoldDB" id="A0A939DL73"/>
<dbReference type="Pfam" id="PF13343">
    <property type="entry name" value="SBP_bac_6"/>
    <property type="match status" value="1"/>
</dbReference>
<dbReference type="InterPro" id="IPR001188">
    <property type="entry name" value="Sperm_putr-bd"/>
</dbReference>
<dbReference type="EMBL" id="JAFKCV010000002">
    <property type="protein sequence ID" value="MBN7824528.1"/>
    <property type="molecule type" value="Genomic_DNA"/>
</dbReference>